<dbReference type="RefSeq" id="XP_018276419.1">
    <property type="nucleotide sequence ID" value="XM_018419704.1"/>
</dbReference>
<name>A0A0J0XFS8_9TREE</name>
<gene>
    <name evidence="1" type="ORF">CC85DRAFT_167573</name>
</gene>
<dbReference type="Proteomes" id="UP000053611">
    <property type="component" value="Unassembled WGS sequence"/>
</dbReference>
<evidence type="ECO:0000313" key="1">
    <source>
        <dbReference type="EMBL" id="KLT39928.1"/>
    </source>
</evidence>
<protein>
    <submittedName>
        <fullName evidence="1">Uncharacterized protein</fullName>
    </submittedName>
</protein>
<dbReference type="AlphaFoldDB" id="A0A0J0XFS8"/>
<sequence>MRPSGATGANFPTTRSSAFKRDQAAPRFLLVYINCILLGTSSKRRSCETAYSMPKSCAVLGCGDKPRPCFGRAQLTQPRRRSGVIGGIGACELDVSDPSVRSRFLLSGLSLLSLLSTCSSIFSLCCPSVTVSRFPVSNIISFPLPLLLSHTPPSVPLPVLTLPLATSQLPTPSHATGTEHCTVSFPRITYTP</sequence>
<accession>A0A0J0XFS8</accession>
<reference evidence="1 2" key="1">
    <citation type="submission" date="2015-03" db="EMBL/GenBank/DDBJ databases">
        <title>Genomics and transcriptomics of the oil-accumulating basidiomycete yeast T. oleaginosus allow insights into substrate utilization and the diverse evolutionary trajectories of mating systems in fungi.</title>
        <authorList>
            <consortium name="DOE Joint Genome Institute"/>
            <person name="Kourist R."/>
            <person name="Kracht O."/>
            <person name="Bracharz F."/>
            <person name="Lipzen A."/>
            <person name="Nolan M."/>
            <person name="Ohm R."/>
            <person name="Grigoriev I."/>
            <person name="Sun S."/>
            <person name="Heitman J."/>
            <person name="Bruck T."/>
            <person name="Nowrousian M."/>
        </authorList>
    </citation>
    <scope>NUCLEOTIDE SEQUENCE [LARGE SCALE GENOMIC DNA]</scope>
    <source>
        <strain evidence="1 2">IBC0246</strain>
    </source>
</reference>
<dbReference type="GeneID" id="28980307"/>
<keyword evidence="2" id="KW-1185">Reference proteome</keyword>
<proteinExistence type="predicted"/>
<organism evidence="1 2">
    <name type="scientific">Cutaneotrichosporon oleaginosum</name>
    <dbReference type="NCBI Taxonomy" id="879819"/>
    <lineage>
        <taxon>Eukaryota</taxon>
        <taxon>Fungi</taxon>
        <taxon>Dikarya</taxon>
        <taxon>Basidiomycota</taxon>
        <taxon>Agaricomycotina</taxon>
        <taxon>Tremellomycetes</taxon>
        <taxon>Trichosporonales</taxon>
        <taxon>Trichosporonaceae</taxon>
        <taxon>Cutaneotrichosporon</taxon>
    </lineage>
</organism>
<dbReference type="EMBL" id="KQ087245">
    <property type="protein sequence ID" value="KLT39928.1"/>
    <property type="molecule type" value="Genomic_DNA"/>
</dbReference>
<evidence type="ECO:0000313" key="2">
    <source>
        <dbReference type="Proteomes" id="UP000053611"/>
    </source>
</evidence>